<feature type="domain" description="RCK N-terminal" evidence="11">
    <location>
        <begin position="411"/>
        <end position="510"/>
    </location>
</feature>
<comment type="subcellular location">
    <subcellularLocation>
        <location evidence="1">Cell membrane</location>
        <topology evidence="1">Multi-pass membrane protein</topology>
    </subcellularLocation>
</comment>
<keyword evidence="5 9" id="KW-0812">Transmembrane</keyword>
<evidence type="ECO:0000256" key="4">
    <source>
        <dbReference type="ARBA" id="ARBA00022475"/>
    </source>
</evidence>
<evidence type="ECO:0000256" key="2">
    <source>
        <dbReference type="ARBA" id="ARBA00022448"/>
    </source>
</evidence>
<keyword evidence="2" id="KW-0813">Transport</keyword>
<feature type="transmembrane region" description="Helical" evidence="9">
    <location>
        <begin position="55"/>
        <end position="75"/>
    </location>
</feature>
<feature type="transmembrane region" description="Helical" evidence="9">
    <location>
        <begin position="223"/>
        <end position="240"/>
    </location>
</feature>
<feature type="transmembrane region" description="Helical" evidence="9">
    <location>
        <begin position="336"/>
        <end position="358"/>
    </location>
</feature>
<dbReference type="Proteomes" id="UP001610063">
    <property type="component" value="Unassembled WGS sequence"/>
</dbReference>
<feature type="transmembrane region" description="Helical" evidence="9">
    <location>
        <begin position="194"/>
        <end position="216"/>
    </location>
</feature>
<evidence type="ECO:0000256" key="9">
    <source>
        <dbReference type="SAM" id="Phobius"/>
    </source>
</evidence>
<protein>
    <submittedName>
        <fullName evidence="12">Cation:proton antiporter</fullName>
    </submittedName>
</protein>
<evidence type="ECO:0000256" key="3">
    <source>
        <dbReference type="ARBA" id="ARBA00022449"/>
    </source>
</evidence>
<dbReference type="Gene3D" id="1.20.1530.20">
    <property type="match status" value="1"/>
</dbReference>
<feature type="transmembrane region" description="Helical" evidence="9">
    <location>
        <begin position="378"/>
        <end position="398"/>
    </location>
</feature>
<feature type="transmembrane region" description="Helical" evidence="9">
    <location>
        <begin position="122"/>
        <end position="142"/>
    </location>
</feature>
<gene>
    <name evidence="12" type="ORF">ACHKAR_03255</name>
</gene>
<keyword evidence="4" id="KW-1003">Cell membrane</keyword>
<dbReference type="EMBL" id="JBIPKE010000011">
    <property type="protein sequence ID" value="MFH6982437.1"/>
    <property type="molecule type" value="Genomic_DNA"/>
</dbReference>
<keyword evidence="13" id="KW-1185">Reference proteome</keyword>
<evidence type="ECO:0000256" key="1">
    <source>
        <dbReference type="ARBA" id="ARBA00004651"/>
    </source>
</evidence>
<accession>A0ABW7N4J9</accession>
<sequence>MLELASIFVLGIFAQWLAWKIKQPAILPLILIGLAIGPIATLFTADGSKLIDGDAIFSGDLLFSFVSIAVGVILFEGGLTLNLKEIRSLAGTVRNLLIIGALITFIGGGVSAHFIMGLSWQMSFLFGALIIVSGPTVVIPILRNVRPNTNVNTVLKWEGILIDPLGALIAVLMYEFILSSKHGVDYPMEVFQDFFITISAGIVSGGLGAFFLYSLIKNNALPGYLQNVFTLALVIFTFAISEMIHAEAGLMAATVMGIALANVKLEELKKILSFKEDISVILISVLFILLSSRIDIIQIEKLGWESLILFLIIILIVRPIGVLLSTIGSHLNWREIVFISWIGPKGIVAAAVASLFSLDLIKGDTHIDPKEAELLLPLVFLIIVGTVVLQGSSAKYVASLLGVKRAEPKGILIVGANELARKIAQVIKDHGTYVLLVDTSAPSIKEAKKAGLKTLQSNILSDQIFDEIDLSKIGKLVAMTSNSGLNDLACTWFEKELGETNVFRLASKEEADNTNLPLPKNVLFNARVDFVTLVQLIRVKNPFSEISFESQSEYEGFRSKFATGMIPLFLSGEGDEFQIITGYTSKTDKLTSLVYVKKPNFDSETVPDDDQDVEYIQS</sequence>
<dbReference type="Pfam" id="PF02254">
    <property type="entry name" value="TrkA_N"/>
    <property type="match status" value="1"/>
</dbReference>
<evidence type="ECO:0000256" key="7">
    <source>
        <dbReference type="ARBA" id="ARBA00023065"/>
    </source>
</evidence>
<feature type="transmembrane region" description="Helical" evidence="9">
    <location>
        <begin position="154"/>
        <end position="174"/>
    </location>
</feature>
<evidence type="ECO:0000256" key="8">
    <source>
        <dbReference type="ARBA" id="ARBA00023136"/>
    </source>
</evidence>
<evidence type="ECO:0000259" key="11">
    <source>
        <dbReference type="Pfam" id="PF02254"/>
    </source>
</evidence>
<reference evidence="12 13" key="1">
    <citation type="journal article" date="2013" name="Int. J. Syst. Evol. Microbiol.">
        <title>Marinoscillum luteum sp. nov., isolated from marine sediment.</title>
        <authorList>
            <person name="Cha I.T."/>
            <person name="Park S.J."/>
            <person name="Kim S.J."/>
            <person name="Kim J.G."/>
            <person name="Jung M.Y."/>
            <person name="Shin K.S."/>
            <person name="Kwon K.K."/>
            <person name="Yang S.H."/>
            <person name="Seo Y.S."/>
            <person name="Rhee S.K."/>
        </authorList>
    </citation>
    <scope>NUCLEOTIDE SEQUENCE [LARGE SCALE GENOMIC DNA]</scope>
    <source>
        <strain evidence="12 13">KCTC 23939</strain>
    </source>
</reference>
<dbReference type="PANTHER" id="PTHR32507:SF0">
    <property type="entry name" value="NA(+)_H(+) ANTIPORTER 2-RELATED"/>
    <property type="match status" value="1"/>
</dbReference>
<feature type="transmembrane region" description="Helical" evidence="9">
    <location>
        <begin position="96"/>
        <end position="116"/>
    </location>
</feature>
<dbReference type="SUPFAM" id="SSF51735">
    <property type="entry name" value="NAD(P)-binding Rossmann-fold domains"/>
    <property type="match status" value="1"/>
</dbReference>
<dbReference type="InterPro" id="IPR036291">
    <property type="entry name" value="NAD(P)-bd_dom_sf"/>
</dbReference>
<evidence type="ECO:0000313" key="12">
    <source>
        <dbReference type="EMBL" id="MFH6982437.1"/>
    </source>
</evidence>
<dbReference type="Gene3D" id="3.40.50.720">
    <property type="entry name" value="NAD(P)-binding Rossmann-like Domain"/>
    <property type="match status" value="1"/>
</dbReference>
<proteinExistence type="predicted"/>
<evidence type="ECO:0000256" key="6">
    <source>
        <dbReference type="ARBA" id="ARBA00022989"/>
    </source>
</evidence>
<feature type="transmembrane region" description="Helical" evidence="9">
    <location>
        <begin position="25"/>
        <end position="43"/>
    </location>
</feature>
<keyword evidence="7" id="KW-0406">Ion transport</keyword>
<feature type="domain" description="Cation/H+ exchanger transmembrane" evidence="10">
    <location>
        <begin position="12"/>
        <end position="396"/>
    </location>
</feature>
<keyword evidence="6 9" id="KW-1133">Transmembrane helix</keyword>
<feature type="transmembrane region" description="Helical" evidence="9">
    <location>
        <begin position="306"/>
        <end position="324"/>
    </location>
</feature>
<evidence type="ECO:0000259" key="10">
    <source>
        <dbReference type="Pfam" id="PF00999"/>
    </source>
</evidence>
<name>A0ABW7N4J9_9BACT</name>
<dbReference type="PANTHER" id="PTHR32507">
    <property type="entry name" value="NA(+)/H(+) ANTIPORTER 1"/>
    <property type="match status" value="1"/>
</dbReference>
<dbReference type="RefSeq" id="WP_159580225.1">
    <property type="nucleotide sequence ID" value="NZ_JBIPKE010000011.1"/>
</dbReference>
<organism evidence="12 13">
    <name type="scientific">Marinoscillum luteum</name>
    <dbReference type="NCBI Taxonomy" id="861051"/>
    <lineage>
        <taxon>Bacteria</taxon>
        <taxon>Pseudomonadati</taxon>
        <taxon>Bacteroidota</taxon>
        <taxon>Cytophagia</taxon>
        <taxon>Cytophagales</taxon>
        <taxon>Reichenbachiellaceae</taxon>
        <taxon>Marinoscillum</taxon>
    </lineage>
</organism>
<comment type="caution">
    <text evidence="12">The sequence shown here is derived from an EMBL/GenBank/DDBJ whole genome shotgun (WGS) entry which is preliminary data.</text>
</comment>
<dbReference type="InterPro" id="IPR006153">
    <property type="entry name" value="Cation/H_exchanger_TM"/>
</dbReference>
<dbReference type="InterPro" id="IPR003148">
    <property type="entry name" value="RCK_N"/>
</dbReference>
<feature type="transmembrane region" description="Helical" evidence="9">
    <location>
        <begin position="246"/>
        <end position="265"/>
    </location>
</feature>
<keyword evidence="3" id="KW-0050">Antiport</keyword>
<evidence type="ECO:0000256" key="5">
    <source>
        <dbReference type="ARBA" id="ARBA00022692"/>
    </source>
</evidence>
<dbReference type="Pfam" id="PF00999">
    <property type="entry name" value="Na_H_Exchanger"/>
    <property type="match status" value="1"/>
</dbReference>
<keyword evidence="8 9" id="KW-0472">Membrane</keyword>
<evidence type="ECO:0000313" key="13">
    <source>
        <dbReference type="Proteomes" id="UP001610063"/>
    </source>
</evidence>
<feature type="transmembrane region" description="Helical" evidence="9">
    <location>
        <begin position="277"/>
        <end position="294"/>
    </location>
</feature>
<dbReference type="InterPro" id="IPR038770">
    <property type="entry name" value="Na+/solute_symporter_sf"/>
</dbReference>